<evidence type="ECO:0000313" key="7">
    <source>
        <dbReference type="EMBL" id="MFM1722937.1"/>
    </source>
</evidence>
<dbReference type="InterPro" id="IPR005119">
    <property type="entry name" value="LysR_subst-bd"/>
</dbReference>
<dbReference type="PANTHER" id="PTHR30346">
    <property type="entry name" value="TRANSCRIPTIONAL DUAL REGULATOR HCAR-RELATED"/>
    <property type="match status" value="1"/>
</dbReference>
<dbReference type="Pfam" id="PF00126">
    <property type="entry name" value="HTH_1"/>
    <property type="match status" value="1"/>
</dbReference>
<evidence type="ECO:0000256" key="5">
    <source>
        <dbReference type="ARBA" id="ARBA00023163"/>
    </source>
</evidence>
<keyword evidence="3" id="KW-0238">DNA-binding</keyword>
<proteinExistence type="inferred from homology"/>
<organism evidence="7 8">
    <name type="scientific">Rhodococcus parequi</name>
    <dbReference type="NCBI Taxonomy" id="3137122"/>
    <lineage>
        <taxon>Bacteria</taxon>
        <taxon>Bacillati</taxon>
        <taxon>Actinomycetota</taxon>
        <taxon>Actinomycetes</taxon>
        <taxon>Mycobacteriales</taxon>
        <taxon>Nocardiaceae</taxon>
        <taxon>Rhodococcus</taxon>
    </lineage>
</organism>
<dbReference type="Pfam" id="PF03466">
    <property type="entry name" value="LysR_substrate"/>
    <property type="match status" value="1"/>
</dbReference>
<evidence type="ECO:0000313" key="8">
    <source>
        <dbReference type="Proteomes" id="UP001629745"/>
    </source>
</evidence>
<dbReference type="InterPro" id="IPR036388">
    <property type="entry name" value="WH-like_DNA-bd_sf"/>
</dbReference>
<accession>A0ABW9FBN3</accession>
<keyword evidence="8" id="KW-1185">Reference proteome</keyword>
<dbReference type="RefSeq" id="WP_420163510.1">
    <property type="nucleotide sequence ID" value="NZ_JBDLNV010000002.1"/>
</dbReference>
<protein>
    <submittedName>
        <fullName evidence="7">LysR substrate-binding domain-containing protein</fullName>
    </submittedName>
</protein>
<comment type="caution">
    <text evidence="7">The sequence shown here is derived from an EMBL/GenBank/DDBJ whole genome shotgun (WGS) entry which is preliminary data.</text>
</comment>
<gene>
    <name evidence="7" type="ORF">ABEU20_001497</name>
</gene>
<evidence type="ECO:0000256" key="1">
    <source>
        <dbReference type="ARBA" id="ARBA00009437"/>
    </source>
</evidence>
<dbReference type="InterPro" id="IPR036390">
    <property type="entry name" value="WH_DNA-bd_sf"/>
</dbReference>
<keyword evidence="4" id="KW-0010">Activator</keyword>
<evidence type="ECO:0000256" key="2">
    <source>
        <dbReference type="ARBA" id="ARBA00023015"/>
    </source>
</evidence>
<dbReference type="Proteomes" id="UP001629745">
    <property type="component" value="Unassembled WGS sequence"/>
</dbReference>
<reference evidence="7 8" key="1">
    <citation type="submission" date="2023-11" db="EMBL/GenBank/DDBJ databases">
        <authorList>
            <person name="Val-Calvo J."/>
            <person name="Scortti M."/>
            <person name="Vazquez-Boland J."/>
        </authorList>
    </citation>
    <scope>NUCLEOTIDE SEQUENCE [LARGE SCALE GENOMIC DNA]</scope>
    <source>
        <strain evidence="7 8">PAM 2766</strain>
    </source>
</reference>
<name>A0ABW9FBN3_9NOCA</name>
<keyword evidence="2" id="KW-0805">Transcription regulation</keyword>
<dbReference type="SUPFAM" id="SSF46785">
    <property type="entry name" value="Winged helix' DNA-binding domain"/>
    <property type="match status" value="1"/>
</dbReference>
<evidence type="ECO:0000256" key="3">
    <source>
        <dbReference type="ARBA" id="ARBA00023125"/>
    </source>
</evidence>
<evidence type="ECO:0000259" key="6">
    <source>
        <dbReference type="PROSITE" id="PS50931"/>
    </source>
</evidence>
<dbReference type="PANTHER" id="PTHR30346:SF0">
    <property type="entry name" value="HCA OPERON TRANSCRIPTIONAL ACTIVATOR HCAR"/>
    <property type="match status" value="1"/>
</dbReference>
<comment type="similarity">
    <text evidence="1">Belongs to the LysR transcriptional regulatory family.</text>
</comment>
<feature type="domain" description="HTH lysR-type" evidence="6">
    <location>
        <begin position="10"/>
        <end position="68"/>
    </location>
</feature>
<dbReference type="PROSITE" id="PS50931">
    <property type="entry name" value="HTH_LYSR"/>
    <property type="match status" value="1"/>
</dbReference>
<keyword evidence="5" id="KW-0804">Transcription</keyword>
<sequence length="315" mass="34388">MVSSARPPAYTMRQLFVFVAVAETGTIRAAADRLHVSQSAVSLAITELERGLKSQLCVRRRAHGVQLTPTGERVLSRAKALLEQAGDLAAEASGAEGVLTGPLAIGCYSSLGPTLLPRLLYDFNQLHPKVTVDFVEDTQDRLEQRLMSGELDLAIVYDLDLSPELRRARMDTRQPAILLPADHRLADAPVVELAELADEPMVLLDAPPSSFHALQMCSRAGFTPHVRFRPKNFETARALVGRGFGWTLLIQRPQLDVTYEGLGVVVRPEVEPPVPEVDILLAWSQDALLSRTARAFVDFAVDGESDEVAVDVAAH</sequence>
<dbReference type="SUPFAM" id="SSF53850">
    <property type="entry name" value="Periplasmic binding protein-like II"/>
    <property type="match status" value="1"/>
</dbReference>
<evidence type="ECO:0000256" key="4">
    <source>
        <dbReference type="ARBA" id="ARBA00023159"/>
    </source>
</evidence>
<dbReference type="InterPro" id="IPR000847">
    <property type="entry name" value="LysR_HTH_N"/>
</dbReference>
<dbReference type="Gene3D" id="1.10.10.10">
    <property type="entry name" value="Winged helix-like DNA-binding domain superfamily/Winged helix DNA-binding domain"/>
    <property type="match status" value="1"/>
</dbReference>
<dbReference type="EMBL" id="JBDLNV010000002">
    <property type="protein sequence ID" value="MFM1722937.1"/>
    <property type="molecule type" value="Genomic_DNA"/>
</dbReference>
<dbReference type="Gene3D" id="3.40.190.10">
    <property type="entry name" value="Periplasmic binding protein-like II"/>
    <property type="match status" value="2"/>
</dbReference>